<feature type="region of interest" description="Disordered" evidence="1">
    <location>
        <begin position="1"/>
        <end position="92"/>
    </location>
</feature>
<dbReference type="EMBL" id="JARJCW010000181">
    <property type="protein sequence ID" value="KAJ7189345.1"/>
    <property type="molecule type" value="Genomic_DNA"/>
</dbReference>
<sequence>MAGSRTGRGRGRGGTAPTRQSTRKRVASDPEEPAVETLLDSAPPAKKPKKTPAPLEPRAPSKRAGRVLEPGKPDKPKEYRTHEVVQAEKDAAATAEEARLRRRADLVAELANIDVEGDLAHLEEEENAIMTRDDLHEPDAAGDAKDDVFLIINESDFDNLEDDDAYRSEGGFVPKKACRLVQAKAPVVPKRKKKPAKGETKAEVDALAKALLAKTKKDGKGKKAVQDNNAAAASKKAGLSKRFLAASAKTTESPGKLVVGGLTDEDAKSARPDFSRPTSPADRERERVNDLVEIRDNSDMEDDTPTQTIPMAIRRPAAKPKTALKLPALTFESTSKTKSKKQVKEESSFTPATSNDLKGLPALVGPTWESEFLPAAYRALSVSRHPMTFAAKGESASSQSEAVAAIQAILDEIHPGNSFVVVWGDQICDRAVKRIRERRTLIAQRTLDTVAEFFAADEYANDRMAIRTYARYAVRPDGPGFWKHPAPSAGPPDPKAAGYIKPAGCLESPLIIAAASMFLKTEEYALPDRVVGGAYDSSGMPRGLFSLLAAGTERALKLYTANGVRAPVPKFTRAAVGTSVAGYGNNIDRFTRSRWESLLLAAGAPTAGVLASGAEAINDNLRDTMYIPSSSPARAF</sequence>
<evidence type="ECO:0000313" key="3">
    <source>
        <dbReference type="Proteomes" id="UP001219525"/>
    </source>
</evidence>
<name>A0AAD6UK24_9AGAR</name>
<reference evidence="2" key="1">
    <citation type="submission" date="2023-03" db="EMBL/GenBank/DDBJ databases">
        <title>Massive genome expansion in bonnet fungi (Mycena s.s.) driven by repeated elements and novel gene families across ecological guilds.</title>
        <authorList>
            <consortium name="Lawrence Berkeley National Laboratory"/>
            <person name="Harder C.B."/>
            <person name="Miyauchi S."/>
            <person name="Viragh M."/>
            <person name="Kuo A."/>
            <person name="Thoen E."/>
            <person name="Andreopoulos B."/>
            <person name="Lu D."/>
            <person name="Skrede I."/>
            <person name="Drula E."/>
            <person name="Henrissat B."/>
            <person name="Morin E."/>
            <person name="Kohler A."/>
            <person name="Barry K."/>
            <person name="LaButti K."/>
            <person name="Morin E."/>
            <person name="Salamov A."/>
            <person name="Lipzen A."/>
            <person name="Mereny Z."/>
            <person name="Hegedus B."/>
            <person name="Baldrian P."/>
            <person name="Stursova M."/>
            <person name="Weitz H."/>
            <person name="Taylor A."/>
            <person name="Grigoriev I.V."/>
            <person name="Nagy L.G."/>
            <person name="Martin F."/>
            <person name="Kauserud H."/>
        </authorList>
    </citation>
    <scope>NUCLEOTIDE SEQUENCE</scope>
    <source>
        <strain evidence="2">9144</strain>
    </source>
</reference>
<keyword evidence="3" id="KW-1185">Reference proteome</keyword>
<feature type="compositionally biased region" description="Low complexity" evidence="1">
    <location>
        <begin position="228"/>
        <end position="237"/>
    </location>
</feature>
<feature type="region of interest" description="Disordered" evidence="1">
    <location>
        <begin position="254"/>
        <end position="288"/>
    </location>
</feature>
<feature type="compositionally biased region" description="Basic and acidic residues" evidence="1">
    <location>
        <begin position="265"/>
        <end position="274"/>
    </location>
</feature>
<organism evidence="2 3">
    <name type="scientific">Mycena pura</name>
    <dbReference type="NCBI Taxonomy" id="153505"/>
    <lineage>
        <taxon>Eukaryota</taxon>
        <taxon>Fungi</taxon>
        <taxon>Dikarya</taxon>
        <taxon>Basidiomycota</taxon>
        <taxon>Agaricomycotina</taxon>
        <taxon>Agaricomycetes</taxon>
        <taxon>Agaricomycetidae</taxon>
        <taxon>Agaricales</taxon>
        <taxon>Marasmiineae</taxon>
        <taxon>Mycenaceae</taxon>
        <taxon>Mycena</taxon>
    </lineage>
</organism>
<evidence type="ECO:0000256" key="1">
    <source>
        <dbReference type="SAM" id="MobiDB-lite"/>
    </source>
</evidence>
<accession>A0AAD6UK24</accession>
<feature type="compositionally biased region" description="Basic and acidic residues" evidence="1">
    <location>
        <begin position="69"/>
        <end position="92"/>
    </location>
</feature>
<proteinExistence type="predicted"/>
<evidence type="ECO:0000313" key="2">
    <source>
        <dbReference type="EMBL" id="KAJ7189345.1"/>
    </source>
</evidence>
<feature type="region of interest" description="Disordered" evidence="1">
    <location>
        <begin position="215"/>
        <end position="237"/>
    </location>
</feature>
<dbReference type="Proteomes" id="UP001219525">
    <property type="component" value="Unassembled WGS sequence"/>
</dbReference>
<protein>
    <submittedName>
        <fullName evidence="2">Uncharacterized protein</fullName>
    </submittedName>
</protein>
<dbReference type="AlphaFoldDB" id="A0AAD6UK24"/>
<gene>
    <name evidence="2" type="ORF">GGX14DRAFT_408894</name>
</gene>
<comment type="caution">
    <text evidence="2">The sequence shown here is derived from an EMBL/GenBank/DDBJ whole genome shotgun (WGS) entry which is preliminary data.</text>
</comment>